<organism evidence="2 3">
    <name type="scientific">Ruegeria marina</name>
    <dbReference type="NCBI Taxonomy" id="639004"/>
    <lineage>
        <taxon>Bacteria</taxon>
        <taxon>Pseudomonadati</taxon>
        <taxon>Pseudomonadota</taxon>
        <taxon>Alphaproteobacteria</taxon>
        <taxon>Rhodobacterales</taxon>
        <taxon>Roseobacteraceae</taxon>
        <taxon>Ruegeria</taxon>
    </lineage>
</organism>
<dbReference type="RefSeq" id="WP_093027917.1">
    <property type="nucleotide sequence ID" value="NZ_FMZV01000002.1"/>
</dbReference>
<dbReference type="InterPro" id="IPR032347">
    <property type="entry name" value="DUF4864"/>
</dbReference>
<evidence type="ECO:0000313" key="2">
    <source>
        <dbReference type="EMBL" id="SDC46998.1"/>
    </source>
</evidence>
<dbReference type="AlphaFoldDB" id="A0A1G6LUL7"/>
<proteinExistence type="predicted"/>
<dbReference type="STRING" id="639004.SAMN04488239_102334"/>
<dbReference type="Proteomes" id="UP000199628">
    <property type="component" value="Unassembled WGS sequence"/>
</dbReference>
<dbReference type="OrthoDB" id="9130422at2"/>
<evidence type="ECO:0008006" key="4">
    <source>
        <dbReference type="Google" id="ProtNLM"/>
    </source>
</evidence>
<protein>
    <recommendedName>
        <fullName evidence="4">DUF4864 domain-containing protein</fullName>
    </recommendedName>
</protein>
<evidence type="ECO:0000313" key="3">
    <source>
        <dbReference type="Proteomes" id="UP000199628"/>
    </source>
</evidence>
<name>A0A1G6LUL7_9RHOB</name>
<gene>
    <name evidence="2" type="ORF">SAMN04488239_102334</name>
</gene>
<dbReference type="EMBL" id="FMZV01000002">
    <property type="protein sequence ID" value="SDC46998.1"/>
    <property type="molecule type" value="Genomic_DNA"/>
</dbReference>
<accession>A0A1G6LUL7</accession>
<feature type="signal peptide" evidence="1">
    <location>
        <begin position="1"/>
        <end position="20"/>
    </location>
</feature>
<dbReference type="Pfam" id="PF16156">
    <property type="entry name" value="DUF4864"/>
    <property type="match status" value="1"/>
</dbReference>
<keyword evidence="3" id="KW-1185">Reference proteome</keyword>
<feature type="chain" id="PRO_5011585561" description="DUF4864 domain-containing protein" evidence="1">
    <location>
        <begin position="21"/>
        <end position="133"/>
    </location>
</feature>
<reference evidence="3" key="1">
    <citation type="submission" date="2016-10" db="EMBL/GenBank/DDBJ databases">
        <authorList>
            <person name="Varghese N."/>
            <person name="Submissions S."/>
        </authorList>
    </citation>
    <scope>NUCLEOTIDE SEQUENCE [LARGE SCALE GENOMIC DNA]</scope>
    <source>
        <strain evidence="3">CGMCC 1.9108</strain>
    </source>
</reference>
<evidence type="ECO:0000256" key="1">
    <source>
        <dbReference type="SAM" id="SignalP"/>
    </source>
</evidence>
<keyword evidence="1" id="KW-0732">Signal</keyword>
<sequence length="133" mass="14604">MRHLLIIMTLCVGLAGPAQAQSDEIEAVIGGQIEAFLADDLATAFSFASPTIRDIFRTPENFGAMVRGGYPMVWRPAEVTYLELHERGGALWQTVRITDAEGAVHYLDYQMIQLENGWKINAVQVLKAPGLSA</sequence>